<keyword evidence="4" id="KW-1185">Reference proteome</keyword>
<evidence type="ECO:0000259" key="2">
    <source>
        <dbReference type="Pfam" id="PF20415"/>
    </source>
</evidence>
<dbReference type="InterPro" id="IPR046522">
    <property type="entry name" value="DUF6699"/>
</dbReference>
<dbReference type="Proteomes" id="UP000053477">
    <property type="component" value="Unassembled WGS sequence"/>
</dbReference>
<dbReference type="InParanoid" id="A0A0H2S1W4"/>
<organism evidence="3 4">
    <name type="scientific">Schizopora paradoxa</name>
    <dbReference type="NCBI Taxonomy" id="27342"/>
    <lineage>
        <taxon>Eukaryota</taxon>
        <taxon>Fungi</taxon>
        <taxon>Dikarya</taxon>
        <taxon>Basidiomycota</taxon>
        <taxon>Agaricomycotina</taxon>
        <taxon>Agaricomycetes</taxon>
        <taxon>Hymenochaetales</taxon>
        <taxon>Schizoporaceae</taxon>
        <taxon>Schizopora</taxon>
    </lineage>
</organism>
<evidence type="ECO:0000313" key="4">
    <source>
        <dbReference type="Proteomes" id="UP000053477"/>
    </source>
</evidence>
<dbReference type="STRING" id="27342.A0A0H2S1W4"/>
<feature type="region of interest" description="Disordered" evidence="1">
    <location>
        <begin position="1"/>
        <end position="29"/>
    </location>
</feature>
<accession>A0A0H2S1W4</accession>
<reference evidence="3 4" key="1">
    <citation type="submission" date="2015-04" db="EMBL/GenBank/DDBJ databases">
        <title>Complete genome sequence of Schizopora paradoxa KUC8140, a cosmopolitan wood degrader in East Asia.</title>
        <authorList>
            <consortium name="DOE Joint Genome Institute"/>
            <person name="Min B."/>
            <person name="Park H."/>
            <person name="Jang Y."/>
            <person name="Kim J.-J."/>
            <person name="Kim K.H."/>
            <person name="Pangilinan J."/>
            <person name="Lipzen A."/>
            <person name="Riley R."/>
            <person name="Grigoriev I.V."/>
            <person name="Spatafora J.W."/>
            <person name="Choi I.-G."/>
        </authorList>
    </citation>
    <scope>NUCLEOTIDE SEQUENCE [LARGE SCALE GENOMIC DNA]</scope>
    <source>
        <strain evidence="3 4">KUC8140</strain>
    </source>
</reference>
<dbReference type="Pfam" id="PF20415">
    <property type="entry name" value="DUF6699"/>
    <property type="match status" value="1"/>
</dbReference>
<dbReference type="EMBL" id="KQ085895">
    <property type="protein sequence ID" value="KLO18335.1"/>
    <property type="molecule type" value="Genomic_DNA"/>
</dbReference>
<name>A0A0H2S1W4_9AGAM</name>
<feature type="domain" description="DUF6699" evidence="2">
    <location>
        <begin position="105"/>
        <end position="244"/>
    </location>
</feature>
<sequence>MTAKRVHWGRGPSLPPFMRASPNTPATNGLDDLLSVTDSSAPATPPPLAFASNLPSTNALPKYRHDPRMTRSHTYPYYPYNYSPRLKPSSHLHPSLQYKRQIVPLLWDMSEEPTPQSVRALDGSALDWRCLSTPATDPHCKFMRIQCLGFNFWYPLEFNSRDNIGRPIAISTLDVLVAIYKYLQMPLTPLEYDRLGTMPGLQEEVARAFYGRCSRRPSARLEHTQGLKRIDCLLGNTVFFGLSLESPDLVSGFWQLRVGYSNHWNSTAR</sequence>
<evidence type="ECO:0000313" key="3">
    <source>
        <dbReference type="EMBL" id="KLO18335.1"/>
    </source>
</evidence>
<proteinExistence type="predicted"/>
<protein>
    <recommendedName>
        <fullName evidence="2">DUF6699 domain-containing protein</fullName>
    </recommendedName>
</protein>
<dbReference type="OrthoDB" id="3251728at2759"/>
<evidence type="ECO:0000256" key="1">
    <source>
        <dbReference type="SAM" id="MobiDB-lite"/>
    </source>
</evidence>
<dbReference type="AlphaFoldDB" id="A0A0H2S1W4"/>
<gene>
    <name evidence="3" type="ORF">SCHPADRAFT_993568</name>
</gene>